<feature type="transmembrane region" description="Helical" evidence="11">
    <location>
        <begin position="216"/>
        <end position="240"/>
    </location>
</feature>
<keyword evidence="2" id="KW-0813">Transport</keyword>
<keyword evidence="3" id="KW-1003">Cell membrane</keyword>
<evidence type="ECO:0000256" key="10">
    <source>
        <dbReference type="SAM" id="Coils"/>
    </source>
</evidence>
<comment type="caution">
    <text evidence="13">The sequence shown here is derived from an EMBL/GenBank/DDBJ whole genome shotgun (WGS) entry which is preliminary data.</text>
</comment>
<evidence type="ECO:0000313" key="14">
    <source>
        <dbReference type="Proteomes" id="UP000177082"/>
    </source>
</evidence>
<dbReference type="GO" id="GO:0015031">
    <property type="term" value="P:protein transport"/>
    <property type="evidence" value="ECO:0007669"/>
    <property type="project" value="UniProtKB-KW"/>
</dbReference>
<gene>
    <name evidence="13" type="ORF">A2961_01850</name>
</gene>
<dbReference type="GO" id="GO:0005886">
    <property type="term" value="C:plasma membrane"/>
    <property type="evidence" value="ECO:0007669"/>
    <property type="project" value="UniProtKB-SubCell"/>
</dbReference>
<evidence type="ECO:0000256" key="3">
    <source>
        <dbReference type="ARBA" id="ARBA00022475"/>
    </source>
</evidence>
<keyword evidence="6 11" id="KW-1133">Transmembrane helix</keyword>
<feature type="coiled-coil region" evidence="10">
    <location>
        <begin position="49"/>
        <end position="76"/>
    </location>
</feature>
<keyword evidence="10" id="KW-0175">Coiled coil</keyword>
<keyword evidence="7 11" id="KW-0472">Membrane</keyword>
<name>A0A1F8BHR1_9BACT</name>
<dbReference type="CDD" id="cd20070">
    <property type="entry name" value="5TM_YidC_Alb3"/>
    <property type="match status" value="1"/>
</dbReference>
<dbReference type="Pfam" id="PF02096">
    <property type="entry name" value="60KD_IMP"/>
    <property type="match status" value="1"/>
</dbReference>
<keyword evidence="8" id="KW-0143">Chaperone</keyword>
<accession>A0A1F8BHR1</accession>
<dbReference type="PANTHER" id="PTHR12428:SF65">
    <property type="entry name" value="CYTOCHROME C OXIDASE ASSEMBLY PROTEIN COX18, MITOCHONDRIAL"/>
    <property type="match status" value="1"/>
</dbReference>
<comment type="similarity">
    <text evidence="9">Belongs to the OXA1/ALB3/YidC family.</text>
</comment>
<comment type="subcellular location">
    <subcellularLocation>
        <location evidence="1">Cell membrane</location>
        <topology evidence="1">Multi-pass membrane protein</topology>
    </subcellularLocation>
    <subcellularLocation>
        <location evidence="9">Membrane</location>
        <topology evidence="9">Multi-pass membrane protein</topology>
    </subcellularLocation>
</comment>
<feature type="transmembrane region" description="Helical" evidence="11">
    <location>
        <begin position="22"/>
        <end position="42"/>
    </location>
</feature>
<evidence type="ECO:0000256" key="6">
    <source>
        <dbReference type="ARBA" id="ARBA00022989"/>
    </source>
</evidence>
<evidence type="ECO:0000256" key="9">
    <source>
        <dbReference type="RuleBase" id="RU003945"/>
    </source>
</evidence>
<evidence type="ECO:0000256" key="4">
    <source>
        <dbReference type="ARBA" id="ARBA00022692"/>
    </source>
</evidence>
<dbReference type="InterPro" id="IPR028055">
    <property type="entry name" value="YidC/Oxa/ALB_C"/>
</dbReference>
<protein>
    <recommendedName>
        <fullName evidence="12">Membrane insertase YidC/Oxa/ALB C-terminal domain-containing protein</fullName>
    </recommendedName>
</protein>
<organism evidence="13 14">
    <name type="scientific">Candidatus Woesebacteria bacterium RIFCSPLOWO2_01_FULL_39_21</name>
    <dbReference type="NCBI Taxonomy" id="1802519"/>
    <lineage>
        <taxon>Bacteria</taxon>
        <taxon>Candidatus Woeseibacteriota</taxon>
    </lineage>
</organism>
<dbReference type="GO" id="GO:0032977">
    <property type="term" value="F:membrane insertase activity"/>
    <property type="evidence" value="ECO:0007669"/>
    <property type="project" value="InterPro"/>
</dbReference>
<dbReference type="AlphaFoldDB" id="A0A1F8BHR1"/>
<feature type="domain" description="Membrane insertase YidC/Oxa/ALB C-terminal" evidence="12">
    <location>
        <begin position="27"/>
        <end position="250"/>
    </location>
</feature>
<proteinExistence type="inferred from homology"/>
<keyword evidence="4 9" id="KW-0812">Transmembrane</keyword>
<sequence length="276" mass="31393">MDIFTILLVQPLTNGLILFYKILFQNMGLAIIGFTIVLRFLLNPLTRPYMESMKKMKEYSKEIDKIKKRHTDDKKKQAMAVADFYKQKGIKPGAGCLPYLLQIIVLIALFNVFSRVLSSNGEVINNINSLLIDPLKFTSETTLNTRFLYLDVTKPDVIKIPNFPITLPGPLLFLAAFVQVLSAKIMTPYVEKEEKLAKKTPQESDDFSVAFQKSSLLTFPIFTLLIGMSFASGLALYWFLFSLFQVVQQYRQSGWGGLTGWIRKVKVLKSTYETSS</sequence>
<reference evidence="13 14" key="1">
    <citation type="journal article" date="2016" name="Nat. Commun.">
        <title>Thousands of microbial genomes shed light on interconnected biogeochemical processes in an aquifer system.</title>
        <authorList>
            <person name="Anantharaman K."/>
            <person name="Brown C.T."/>
            <person name="Hug L.A."/>
            <person name="Sharon I."/>
            <person name="Castelle C.J."/>
            <person name="Probst A.J."/>
            <person name="Thomas B.C."/>
            <person name="Singh A."/>
            <person name="Wilkins M.J."/>
            <person name="Karaoz U."/>
            <person name="Brodie E.L."/>
            <person name="Williams K.H."/>
            <person name="Hubbard S.S."/>
            <person name="Banfield J.F."/>
        </authorList>
    </citation>
    <scope>NUCLEOTIDE SEQUENCE [LARGE SCALE GENOMIC DNA]</scope>
</reference>
<evidence type="ECO:0000256" key="8">
    <source>
        <dbReference type="ARBA" id="ARBA00023186"/>
    </source>
</evidence>
<keyword evidence="5" id="KW-0653">Protein transport</keyword>
<evidence type="ECO:0000313" key="13">
    <source>
        <dbReference type="EMBL" id="OGM63500.1"/>
    </source>
</evidence>
<dbReference type="Proteomes" id="UP000177082">
    <property type="component" value="Unassembled WGS sequence"/>
</dbReference>
<evidence type="ECO:0000259" key="12">
    <source>
        <dbReference type="Pfam" id="PF02096"/>
    </source>
</evidence>
<dbReference type="InterPro" id="IPR047196">
    <property type="entry name" value="YidC_ALB_C"/>
</dbReference>
<dbReference type="NCBIfam" id="TIGR03592">
    <property type="entry name" value="yidC_oxa1_cterm"/>
    <property type="match status" value="1"/>
</dbReference>
<evidence type="ECO:0000256" key="5">
    <source>
        <dbReference type="ARBA" id="ARBA00022927"/>
    </source>
</evidence>
<dbReference type="PANTHER" id="PTHR12428">
    <property type="entry name" value="OXA1"/>
    <property type="match status" value="1"/>
</dbReference>
<dbReference type="GO" id="GO:0051205">
    <property type="term" value="P:protein insertion into membrane"/>
    <property type="evidence" value="ECO:0007669"/>
    <property type="project" value="TreeGrafter"/>
</dbReference>
<evidence type="ECO:0000256" key="11">
    <source>
        <dbReference type="SAM" id="Phobius"/>
    </source>
</evidence>
<evidence type="ECO:0000256" key="7">
    <source>
        <dbReference type="ARBA" id="ARBA00023136"/>
    </source>
</evidence>
<feature type="transmembrane region" description="Helical" evidence="11">
    <location>
        <begin position="96"/>
        <end position="113"/>
    </location>
</feature>
<dbReference type="InterPro" id="IPR001708">
    <property type="entry name" value="YidC/ALB3/OXA1/COX18"/>
</dbReference>
<evidence type="ECO:0000256" key="2">
    <source>
        <dbReference type="ARBA" id="ARBA00022448"/>
    </source>
</evidence>
<dbReference type="EMBL" id="MGHF01000016">
    <property type="protein sequence ID" value="OGM63500.1"/>
    <property type="molecule type" value="Genomic_DNA"/>
</dbReference>
<evidence type="ECO:0000256" key="1">
    <source>
        <dbReference type="ARBA" id="ARBA00004651"/>
    </source>
</evidence>
<dbReference type="STRING" id="1802519.A2961_01850"/>